<dbReference type="AlphaFoldDB" id="A0A2P2P9S6"/>
<sequence length="38" mass="4490">MLMELLRIASLLAAMPWRLVRQHIRLGDLTWRAFLPIS</sequence>
<reference evidence="1" key="1">
    <citation type="submission" date="2018-02" db="EMBL/GenBank/DDBJ databases">
        <title>Rhizophora mucronata_Transcriptome.</title>
        <authorList>
            <person name="Meera S.P."/>
            <person name="Sreeshan A."/>
            <person name="Augustine A."/>
        </authorList>
    </citation>
    <scope>NUCLEOTIDE SEQUENCE</scope>
    <source>
        <tissue evidence="1">Leaf</tissue>
    </source>
</reference>
<name>A0A2P2P9S6_RHIMU</name>
<protein>
    <submittedName>
        <fullName evidence="1">Uncharacterized protein</fullName>
    </submittedName>
</protein>
<proteinExistence type="predicted"/>
<evidence type="ECO:0000313" key="1">
    <source>
        <dbReference type="EMBL" id="MBX51462.1"/>
    </source>
</evidence>
<accession>A0A2P2P9S6</accession>
<dbReference type="EMBL" id="GGEC01070978">
    <property type="protein sequence ID" value="MBX51462.1"/>
    <property type="molecule type" value="Transcribed_RNA"/>
</dbReference>
<organism evidence="1">
    <name type="scientific">Rhizophora mucronata</name>
    <name type="common">Asiatic mangrove</name>
    <dbReference type="NCBI Taxonomy" id="61149"/>
    <lineage>
        <taxon>Eukaryota</taxon>
        <taxon>Viridiplantae</taxon>
        <taxon>Streptophyta</taxon>
        <taxon>Embryophyta</taxon>
        <taxon>Tracheophyta</taxon>
        <taxon>Spermatophyta</taxon>
        <taxon>Magnoliopsida</taxon>
        <taxon>eudicotyledons</taxon>
        <taxon>Gunneridae</taxon>
        <taxon>Pentapetalae</taxon>
        <taxon>rosids</taxon>
        <taxon>fabids</taxon>
        <taxon>Malpighiales</taxon>
        <taxon>Rhizophoraceae</taxon>
        <taxon>Rhizophora</taxon>
    </lineage>
</organism>